<dbReference type="Gene3D" id="3.30.70.80">
    <property type="entry name" value="Peptidase S8 propeptide/proteinase inhibitor I9"/>
    <property type="match status" value="1"/>
</dbReference>
<dbReference type="Pfam" id="PF05922">
    <property type="entry name" value="Inhibitor_I9"/>
    <property type="match status" value="1"/>
</dbReference>
<comment type="caution">
    <text evidence="7">The sequence shown here is derived from an EMBL/GenBank/DDBJ whole genome shotgun (WGS) entry which is preliminary data.</text>
</comment>
<evidence type="ECO:0000256" key="5">
    <source>
        <dbReference type="SAM" id="Phobius"/>
    </source>
</evidence>
<evidence type="ECO:0000313" key="8">
    <source>
        <dbReference type="Proteomes" id="UP000290289"/>
    </source>
</evidence>
<dbReference type="PANTHER" id="PTHR10795">
    <property type="entry name" value="PROPROTEIN CONVERTASE SUBTILISIN/KEXIN"/>
    <property type="match status" value="1"/>
</dbReference>
<dbReference type="Gene3D" id="3.40.50.200">
    <property type="entry name" value="Peptidase S8/S53 domain"/>
    <property type="match status" value="1"/>
</dbReference>
<gene>
    <name evidence="7" type="ORF">DVH24_001313</name>
</gene>
<evidence type="ECO:0000256" key="2">
    <source>
        <dbReference type="ARBA" id="ARBA00011073"/>
    </source>
</evidence>
<evidence type="ECO:0000313" key="7">
    <source>
        <dbReference type="EMBL" id="RXI01079.1"/>
    </source>
</evidence>
<comment type="subcellular location">
    <subcellularLocation>
        <location evidence="1">Secreted</location>
    </subcellularLocation>
</comment>
<dbReference type="InterPro" id="IPR036852">
    <property type="entry name" value="Peptidase_S8/S53_dom_sf"/>
</dbReference>
<keyword evidence="3" id="KW-0732">Signal</keyword>
<dbReference type="Proteomes" id="UP000290289">
    <property type="component" value="Chromosome 4"/>
</dbReference>
<evidence type="ECO:0000256" key="3">
    <source>
        <dbReference type="ARBA" id="ARBA00022729"/>
    </source>
</evidence>
<feature type="domain" description="Inhibitor I9" evidence="6">
    <location>
        <begin position="47"/>
        <end position="111"/>
    </location>
</feature>
<feature type="transmembrane region" description="Helical" evidence="5">
    <location>
        <begin position="7"/>
        <end position="28"/>
    </location>
</feature>
<keyword evidence="5" id="KW-1133">Transmembrane helix</keyword>
<keyword evidence="5" id="KW-0812">Transmembrane</keyword>
<dbReference type="InterPro" id="IPR010259">
    <property type="entry name" value="S8pro/Inhibitor_I9"/>
</dbReference>
<dbReference type="InterPro" id="IPR037045">
    <property type="entry name" value="S8pro/Inhibitor_I9_sf"/>
</dbReference>
<keyword evidence="8" id="KW-1185">Reference proteome</keyword>
<dbReference type="EMBL" id="RDQH01000330">
    <property type="protein sequence ID" value="RXI01079.1"/>
    <property type="molecule type" value="Genomic_DNA"/>
</dbReference>
<comment type="caution">
    <text evidence="4">Lacks conserved residue(s) required for the propagation of feature annotation.</text>
</comment>
<evidence type="ECO:0000256" key="1">
    <source>
        <dbReference type="ARBA" id="ARBA00004613"/>
    </source>
</evidence>
<accession>A0A498JYW7</accession>
<sequence>MENKKGAAMHVIYLLCFTFMFYISLAIAQQDQNSLQTYIPVFSKFSVESDLDKWYQSFLSETTTISNQQRIVHAYRNVVTGFAAKLTPEEVKAMENKEGFLSSHLDITVPLQTTHTTKEFPILRLNGKASASSMAQCTGNITGTPFDQNGHGTHTSSTTAGNFMKGTSVFGEGNGTTVGMAPYAHLAMYRVV</sequence>
<evidence type="ECO:0000259" key="6">
    <source>
        <dbReference type="Pfam" id="PF05922"/>
    </source>
</evidence>
<dbReference type="GO" id="GO:0004252">
    <property type="term" value="F:serine-type endopeptidase activity"/>
    <property type="evidence" value="ECO:0007669"/>
    <property type="project" value="InterPro"/>
</dbReference>
<proteinExistence type="inferred from homology"/>
<evidence type="ECO:0000256" key="4">
    <source>
        <dbReference type="PROSITE-ProRule" id="PRU01240"/>
    </source>
</evidence>
<organism evidence="7 8">
    <name type="scientific">Malus domestica</name>
    <name type="common">Apple</name>
    <name type="synonym">Pyrus malus</name>
    <dbReference type="NCBI Taxonomy" id="3750"/>
    <lineage>
        <taxon>Eukaryota</taxon>
        <taxon>Viridiplantae</taxon>
        <taxon>Streptophyta</taxon>
        <taxon>Embryophyta</taxon>
        <taxon>Tracheophyta</taxon>
        <taxon>Spermatophyta</taxon>
        <taxon>Magnoliopsida</taxon>
        <taxon>eudicotyledons</taxon>
        <taxon>Gunneridae</taxon>
        <taxon>Pentapetalae</taxon>
        <taxon>rosids</taxon>
        <taxon>fabids</taxon>
        <taxon>Rosales</taxon>
        <taxon>Rosaceae</taxon>
        <taxon>Amygdaloideae</taxon>
        <taxon>Maleae</taxon>
        <taxon>Malus</taxon>
    </lineage>
</organism>
<protein>
    <recommendedName>
        <fullName evidence="6">Inhibitor I9 domain-containing protein</fullName>
    </recommendedName>
</protein>
<dbReference type="InterPro" id="IPR045051">
    <property type="entry name" value="SBT"/>
</dbReference>
<keyword evidence="5" id="KW-0472">Membrane</keyword>
<dbReference type="AlphaFoldDB" id="A0A498JYW7"/>
<dbReference type="GO" id="GO:0005576">
    <property type="term" value="C:extracellular region"/>
    <property type="evidence" value="ECO:0007669"/>
    <property type="project" value="UniProtKB-SubCell"/>
</dbReference>
<dbReference type="GO" id="GO:0006508">
    <property type="term" value="P:proteolysis"/>
    <property type="evidence" value="ECO:0007669"/>
    <property type="project" value="InterPro"/>
</dbReference>
<dbReference type="PROSITE" id="PS51892">
    <property type="entry name" value="SUBTILASE"/>
    <property type="match status" value="1"/>
</dbReference>
<dbReference type="SUPFAM" id="SSF52743">
    <property type="entry name" value="Subtilisin-like"/>
    <property type="match status" value="2"/>
</dbReference>
<name>A0A498JYW7_MALDO</name>
<comment type="similarity">
    <text evidence="2 4">Belongs to the peptidase S8 family.</text>
</comment>
<reference evidence="7 8" key="1">
    <citation type="submission" date="2018-10" db="EMBL/GenBank/DDBJ databases">
        <title>A high-quality apple genome assembly.</title>
        <authorList>
            <person name="Hu J."/>
        </authorList>
    </citation>
    <scope>NUCLEOTIDE SEQUENCE [LARGE SCALE GENOMIC DNA]</scope>
    <source>
        <strain evidence="8">cv. HFTH1</strain>
        <tissue evidence="7">Young leaf</tissue>
    </source>
</reference>